<protein>
    <recommendedName>
        <fullName evidence="3">RBR-type E3 ubiquitin transferase</fullName>
        <ecNumber evidence="3">2.3.2.31</ecNumber>
    </recommendedName>
</protein>
<name>A0A7I8WDF0_9ANNE</name>
<dbReference type="Pfam" id="PF19422">
    <property type="entry name" value="Ariadne"/>
    <property type="match status" value="1"/>
</dbReference>
<dbReference type="PANTHER" id="PTHR11685">
    <property type="entry name" value="RBR FAMILY RING FINGER AND IBR DOMAIN-CONTAINING"/>
    <property type="match status" value="1"/>
</dbReference>
<evidence type="ECO:0000256" key="12">
    <source>
        <dbReference type="SAM" id="MobiDB-lite"/>
    </source>
</evidence>
<evidence type="ECO:0000256" key="6">
    <source>
        <dbReference type="ARBA" id="ARBA00022737"/>
    </source>
</evidence>
<keyword evidence="8" id="KW-0833">Ubl conjugation pathway</keyword>
<dbReference type="InterPro" id="IPR003903">
    <property type="entry name" value="UIM_dom"/>
</dbReference>
<evidence type="ECO:0000256" key="3">
    <source>
        <dbReference type="ARBA" id="ARBA00012251"/>
    </source>
</evidence>
<keyword evidence="5" id="KW-0479">Metal-binding</keyword>
<dbReference type="EMBL" id="CAJFCJ010000032">
    <property type="protein sequence ID" value="CAD5126134.1"/>
    <property type="molecule type" value="Genomic_DNA"/>
</dbReference>
<evidence type="ECO:0000256" key="8">
    <source>
        <dbReference type="ARBA" id="ARBA00022786"/>
    </source>
</evidence>
<dbReference type="SUPFAM" id="SSF57850">
    <property type="entry name" value="RING/U-box"/>
    <property type="match status" value="3"/>
</dbReference>
<evidence type="ECO:0000256" key="11">
    <source>
        <dbReference type="PROSITE-ProRule" id="PRU00175"/>
    </source>
</evidence>
<evidence type="ECO:0000256" key="10">
    <source>
        <dbReference type="PROSITE-ProRule" id="PRU00023"/>
    </source>
</evidence>
<evidence type="ECO:0000256" key="9">
    <source>
        <dbReference type="ARBA" id="ARBA00022833"/>
    </source>
</evidence>
<dbReference type="CDD" id="cd20346">
    <property type="entry name" value="BRcat_RBR_ANKIB1"/>
    <property type="match status" value="1"/>
</dbReference>
<gene>
    <name evidence="15" type="ORF">DGYR_LOCUS13406</name>
</gene>
<dbReference type="PROSITE" id="PS50297">
    <property type="entry name" value="ANK_REP_REGION"/>
    <property type="match status" value="1"/>
</dbReference>
<keyword evidence="6" id="KW-0677">Repeat</keyword>
<dbReference type="Gene3D" id="3.30.40.10">
    <property type="entry name" value="Zinc/RING finger domain, C3HC4 (zinc finger)"/>
    <property type="match status" value="1"/>
</dbReference>
<dbReference type="PROSITE" id="PS00518">
    <property type="entry name" value="ZF_RING_1"/>
    <property type="match status" value="1"/>
</dbReference>
<dbReference type="InterPro" id="IPR045840">
    <property type="entry name" value="Ariadne"/>
</dbReference>
<dbReference type="InterPro" id="IPR047564">
    <property type="entry name" value="Rcat_RBR_ANKIB1"/>
</dbReference>
<dbReference type="Proteomes" id="UP000549394">
    <property type="component" value="Unassembled WGS sequence"/>
</dbReference>
<dbReference type="GO" id="GO:0016567">
    <property type="term" value="P:protein ubiquitination"/>
    <property type="evidence" value="ECO:0007669"/>
    <property type="project" value="InterPro"/>
</dbReference>
<dbReference type="InterPro" id="IPR017907">
    <property type="entry name" value="Znf_RING_CS"/>
</dbReference>
<evidence type="ECO:0000256" key="4">
    <source>
        <dbReference type="ARBA" id="ARBA00022679"/>
    </source>
</evidence>
<dbReference type="InterPro" id="IPR044066">
    <property type="entry name" value="TRIAD_supradom"/>
</dbReference>
<evidence type="ECO:0000256" key="5">
    <source>
        <dbReference type="ARBA" id="ARBA00022723"/>
    </source>
</evidence>
<dbReference type="PROSITE" id="PS51873">
    <property type="entry name" value="TRIAD"/>
    <property type="match status" value="1"/>
</dbReference>
<evidence type="ECO:0000259" key="13">
    <source>
        <dbReference type="PROSITE" id="PS50089"/>
    </source>
</evidence>
<dbReference type="Gene3D" id="1.20.120.1750">
    <property type="match status" value="1"/>
</dbReference>
<evidence type="ECO:0000256" key="2">
    <source>
        <dbReference type="ARBA" id="ARBA00005884"/>
    </source>
</evidence>
<dbReference type="EC" id="2.3.2.31" evidence="3"/>
<dbReference type="PROSITE" id="PS50088">
    <property type="entry name" value="ANK_REPEAT"/>
    <property type="match status" value="1"/>
</dbReference>
<sequence length="1007" mass="114202">MKNGNPNKTNASNETSLHCVCQAPANILESQRKKRFECLLMILQWKGAKIGDGQFEKVSVNSVDKKQNTPLHFAAKSGLKQCVEYLVSQNADLFAENDDKHTACDLAEKSGYKEIALYLESKMVFYSHDNENEIEMEMDDLLDSMENEGYSGLRAQDLQEAKDQLLVETSDMLRVPLFTAEALLRNHEWSRETLLESWMKDPILCCEKSGVAPPSCIYESMATAPPTDLSTSIQSDNVPSSEITCDVCTSPIPANEPAAYVPCQHNCCRQCWTTYLTVKIQEGDIHNITCPGYQCNMLIPAETIEELVSREMALKYLQFDIRAFVDSNPSINWCPHPGCGRAVKLPESDNFLSPVFTGDLRAQNSSDVSHSVDCGNGHMFCWECSGDPHEPASCVNWKKWHQKVFELRPETFKESIRMFFGLHILGMFKCSTGLVNGTEEELEVAANCLWLVTNSKPCPSCKSPIQKKEGCNHMKCSKCKHDFCWVCLESWKKHNSTTGGYFRCNRYDAVRKVEQMSEAAKQAAEGNTKRLQELNKFVHYYMRFKNHENSYKLEDPLLKNSEEKMELLAKQATDKGENPPQIDTRFVQDAVIQLLKARRVLKCSYVYGYYLDDGFRKSIFEMMQNDLEESTETLSQIIARPYLRTPRQKIIGAASQVQRKRSEFLTAVAKGVVPTDSSPTSSRRRLEDEDFRKTFFESLKESHVDPSNPWIKDPSGRHTNVTAYLDWPASDEEQEEQQEEGKREGEGEGDGDASESQDVLVCSRKDCTKKRAMNPRTKQRHQHCSITCMREDVAEREINFENGEQNFSNYDIDLQRAIEMSKMQYLAETTRNTVQIEEDIEKRFKQEEKDLQMAIQLSLQNQGEGEENMPQSLGAIANTPRIKPNTFGIIKDVNVTNLLFEGSNKTNHFESKDMKIRNEVDVQFEEEPSRISNEGEAAGEEVDREMVVGGSSLGVGIGGGISDLQLKDVIFRLNSLTANSEEECAEAVVDLEREEGPKAEKKNISYV</sequence>
<keyword evidence="10" id="KW-0040">ANK repeat</keyword>
<dbReference type="Gene3D" id="1.25.40.20">
    <property type="entry name" value="Ankyrin repeat-containing domain"/>
    <property type="match status" value="1"/>
</dbReference>
<keyword evidence="4" id="KW-0808">Transferase</keyword>
<dbReference type="Pfam" id="PF22191">
    <property type="entry name" value="IBR_1"/>
    <property type="match status" value="1"/>
</dbReference>
<feature type="region of interest" description="Disordered" evidence="12">
    <location>
        <begin position="727"/>
        <end position="758"/>
    </location>
</feature>
<dbReference type="GO" id="GO:0061630">
    <property type="term" value="F:ubiquitin protein ligase activity"/>
    <property type="evidence" value="ECO:0007669"/>
    <property type="project" value="UniProtKB-EC"/>
</dbReference>
<dbReference type="PROSITE" id="PS50330">
    <property type="entry name" value="UIM"/>
    <property type="match status" value="1"/>
</dbReference>
<dbReference type="OrthoDB" id="69641at2759"/>
<feature type="compositionally biased region" description="Acidic residues" evidence="12">
    <location>
        <begin position="729"/>
        <end position="738"/>
    </location>
</feature>
<dbReference type="GO" id="GO:0008270">
    <property type="term" value="F:zinc ion binding"/>
    <property type="evidence" value="ECO:0007669"/>
    <property type="project" value="UniProtKB-KW"/>
</dbReference>
<dbReference type="InterPro" id="IPR036770">
    <property type="entry name" value="Ankyrin_rpt-contain_sf"/>
</dbReference>
<dbReference type="AlphaFoldDB" id="A0A7I8WDF0"/>
<evidence type="ECO:0000313" key="16">
    <source>
        <dbReference type="Proteomes" id="UP000549394"/>
    </source>
</evidence>
<dbReference type="SMART" id="SM00248">
    <property type="entry name" value="ANK"/>
    <property type="match status" value="1"/>
</dbReference>
<organism evidence="15 16">
    <name type="scientific">Dimorphilus gyrociliatus</name>
    <dbReference type="NCBI Taxonomy" id="2664684"/>
    <lineage>
        <taxon>Eukaryota</taxon>
        <taxon>Metazoa</taxon>
        <taxon>Spiralia</taxon>
        <taxon>Lophotrochozoa</taxon>
        <taxon>Annelida</taxon>
        <taxon>Polychaeta</taxon>
        <taxon>Polychaeta incertae sedis</taxon>
        <taxon>Dinophilidae</taxon>
        <taxon>Dimorphilus</taxon>
    </lineage>
</organism>
<dbReference type="CDD" id="cd20361">
    <property type="entry name" value="Rcat_RBR_ANKIB1"/>
    <property type="match status" value="1"/>
</dbReference>
<dbReference type="InterPro" id="IPR031127">
    <property type="entry name" value="E3_UB_ligase_RBR"/>
</dbReference>
<feature type="domain" description="RING-type" evidence="14">
    <location>
        <begin position="241"/>
        <end position="508"/>
    </location>
</feature>
<keyword evidence="16" id="KW-1185">Reference proteome</keyword>
<evidence type="ECO:0000256" key="1">
    <source>
        <dbReference type="ARBA" id="ARBA00001798"/>
    </source>
</evidence>
<dbReference type="InterPro" id="IPR002110">
    <property type="entry name" value="Ankyrin_rpt"/>
</dbReference>
<keyword evidence="9" id="KW-0862">Zinc</keyword>
<dbReference type="Pfam" id="PF12796">
    <property type="entry name" value="Ank_2"/>
    <property type="match status" value="1"/>
</dbReference>
<accession>A0A7I8WDF0</accession>
<dbReference type="InterPro" id="IPR001841">
    <property type="entry name" value="Znf_RING"/>
</dbReference>
<dbReference type="SUPFAM" id="SSF48403">
    <property type="entry name" value="Ankyrin repeat"/>
    <property type="match status" value="1"/>
</dbReference>
<dbReference type="PROSITE" id="PS50089">
    <property type="entry name" value="ZF_RING_2"/>
    <property type="match status" value="1"/>
</dbReference>
<evidence type="ECO:0000259" key="14">
    <source>
        <dbReference type="PROSITE" id="PS51873"/>
    </source>
</evidence>
<dbReference type="Pfam" id="PF01485">
    <property type="entry name" value="IBR"/>
    <property type="match status" value="1"/>
</dbReference>
<evidence type="ECO:0000313" key="15">
    <source>
        <dbReference type="EMBL" id="CAD5126134.1"/>
    </source>
</evidence>
<dbReference type="FunFam" id="3.30.40.10:FF:000019">
    <property type="entry name" value="RBR-type E3 ubiquitin transferase"/>
    <property type="match status" value="1"/>
</dbReference>
<keyword evidence="7 11" id="KW-0863">Zinc-finger</keyword>
<dbReference type="SMART" id="SM00647">
    <property type="entry name" value="IBR"/>
    <property type="match status" value="2"/>
</dbReference>
<reference evidence="15 16" key="1">
    <citation type="submission" date="2020-08" db="EMBL/GenBank/DDBJ databases">
        <authorList>
            <person name="Hejnol A."/>
        </authorList>
    </citation>
    <scope>NUCLEOTIDE SEQUENCE [LARGE SCALE GENOMIC DNA]</scope>
</reference>
<feature type="repeat" description="ANK" evidence="10">
    <location>
        <begin position="66"/>
        <end position="98"/>
    </location>
</feature>
<comment type="caution">
    <text evidence="15">The sequence shown here is derived from an EMBL/GenBank/DDBJ whole genome shotgun (WGS) entry which is preliminary data.</text>
</comment>
<dbReference type="InterPro" id="IPR013083">
    <property type="entry name" value="Znf_RING/FYVE/PHD"/>
</dbReference>
<proteinExistence type="inferred from homology"/>
<dbReference type="InterPro" id="IPR002867">
    <property type="entry name" value="IBR_dom"/>
</dbReference>
<dbReference type="SMART" id="SM00726">
    <property type="entry name" value="UIM"/>
    <property type="match status" value="2"/>
</dbReference>
<feature type="domain" description="RING-type" evidence="13">
    <location>
        <begin position="245"/>
        <end position="291"/>
    </location>
</feature>
<comment type="similarity">
    <text evidence="2">Belongs to the RBR family. Ariadne subfamily.</text>
</comment>
<evidence type="ECO:0000256" key="7">
    <source>
        <dbReference type="ARBA" id="ARBA00022771"/>
    </source>
</evidence>
<comment type="catalytic activity">
    <reaction evidence="1">
        <text>[E2 ubiquitin-conjugating enzyme]-S-ubiquitinyl-L-cysteine + [acceptor protein]-L-lysine = [E2 ubiquitin-conjugating enzyme]-L-cysteine + [acceptor protein]-N(6)-ubiquitinyl-L-lysine.</text>
        <dbReference type="EC" id="2.3.2.31"/>
    </reaction>
</comment>